<dbReference type="Proteomes" id="UP000679690">
    <property type="component" value="Unassembled WGS sequence"/>
</dbReference>
<gene>
    <name evidence="1" type="ORF">J5X75_34720</name>
</gene>
<accession>A0ABS3UVQ7</accession>
<dbReference type="InterPro" id="IPR019587">
    <property type="entry name" value="Polyketide_cyclase/dehydratase"/>
</dbReference>
<comment type="caution">
    <text evidence="1">The sequence shown here is derived from an EMBL/GenBank/DDBJ whole genome shotgun (WGS) entry which is preliminary data.</text>
</comment>
<dbReference type="EMBL" id="JAGFNS010000030">
    <property type="protein sequence ID" value="MBO3742678.1"/>
    <property type="molecule type" value="Genomic_DNA"/>
</dbReference>
<name>A0ABS3UVQ7_9ACTN</name>
<dbReference type="Gene3D" id="3.30.530.20">
    <property type="match status" value="1"/>
</dbReference>
<evidence type="ECO:0000313" key="1">
    <source>
        <dbReference type="EMBL" id="MBO3742678.1"/>
    </source>
</evidence>
<proteinExistence type="predicted"/>
<evidence type="ECO:0000313" key="2">
    <source>
        <dbReference type="Proteomes" id="UP000679690"/>
    </source>
</evidence>
<keyword evidence="2" id="KW-1185">Reference proteome</keyword>
<organism evidence="1 2">
    <name type="scientific">Actinoplanes flavus</name>
    <dbReference type="NCBI Taxonomy" id="2820290"/>
    <lineage>
        <taxon>Bacteria</taxon>
        <taxon>Bacillati</taxon>
        <taxon>Actinomycetota</taxon>
        <taxon>Actinomycetes</taxon>
        <taxon>Micromonosporales</taxon>
        <taxon>Micromonosporaceae</taxon>
        <taxon>Actinoplanes</taxon>
    </lineage>
</organism>
<sequence>MRYEEITHIDAPVELIWSLTTRIDDWPAFLPTVQRLERLDAGELRVGSSARLKQPGQTSAVWTVTRLEPMREFTWETHRTFLRLTGRHLLEPVGAGTRMTLVLETAGRAAGVASTVFGGMMRSSLRRESTGFARRAATVHP</sequence>
<dbReference type="Pfam" id="PF10604">
    <property type="entry name" value="Polyketide_cyc2"/>
    <property type="match status" value="1"/>
</dbReference>
<dbReference type="SUPFAM" id="SSF55961">
    <property type="entry name" value="Bet v1-like"/>
    <property type="match status" value="1"/>
</dbReference>
<reference evidence="1 2" key="1">
    <citation type="submission" date="2021-03" db="EMBL/GenBank/DDBJ databases">
        <title>Actinoplanes flavus sp. nov., a novel actinomycete isolated from Coconut Palm rhizosphere soil.</title>
        <authorList>
            <person name="Luo X."/>
        </authorList>
    </citation>
    <scope>NUCLEOTIDE SEQUENCE [LARGE SCALE GENOMIC DNA]</scope>
    <source>
        <strain evidence="1 2">NEAU-H7</strain>
    </source>
</reference>
<dbReference type="InterPro" id="IPR023393">
    <property type="entry name" value="START-like_dom_sf"/>
</dbReference>
<protein>
    <submittedName>
        <fullName evidence="1">SRPBCC family protein</fullName>
    </submittedName>
</protein>
<dbReference type="RefSeq" id="WP_208471871.1">
    <property type="nucleotide sequence ID" value="NZ_JAGFNS010000030.1"/>
</dbReference>